<name>A0A4X1VU99_PIG</name>
<proteinExistence type="predicted"/>
<dbReference type="Ensembl" id="ENSSSCT00070053374.1">
    <property type="protein sequence ID" value="ENSSSCP00070045230.1"/>
    <property type="gene ID" value="ENSSSCG00070026625.1"/>
</dbReference>
<sequence length="140" mass="14685">MALVRTLTGPGRIQGQLPGVLGRGAGSPFGAGRVDLGRYLLGWSICPKPLVRCLSWGWGWFQGLVSLCDCLDSPMIVPAPAGSCPQKVDCGLRTQVPGAFPVFRGLEGPVVIGTWFQPVWPLKMGGGGAPALPGFIPVFN</sequence>
<protein>
    <submittedName>
        <fullName evidence="1">Uncharacterized protein</fullName>
    </submittedName>
</protein>
<dbReference type="Proteomes" id="UP000314985">
    <property type="component" value="Chromosome 2"/>
</dbReference>
<organism evidence="1 2">
    <name type="scientific">Sus scrofa</name>
    <name type="common">Pig</name>
    <dbReference type="NCBI Taxonomy" id="9823"/>
    <lineage>
        <taxon>Eukaryota</taxon>
        <taxon>Metazoa</taxon>
        <taxon>Chordata</taxon>
        <taxon>Craniata</taxon>
        <taxon>Vertebrata</taxon>
        <taxon>Euteleostomi</taxon>
        <taxon>Mammalia</taxon>
        <taxon>Eutheria</taxon>
        <taxon>Laurasiatheria</taxon>
        <taxon>Artiodactyla</taxon>
        <taxon>Suina</taxon>
        <taxon>Suidae</taxon>
        <taxon>Sus</taxon>
    </lineage>
</organism>
<evidence type="ECO:0000313" key="2">
    <source>
        <dbReference type="Proteomes" id="UP000314985"/>
    </source>
</evidence>
<reference evidence="1 2" key="1">
    <citation type="submission" date="2017-08" db="EMBL/GenBank/DDBJ databases">
        <title>USMARCv1.0.</title>
        <authorList>
            <person name="Hannum G.I."/>
            <person name="Koren S."/>
            <person name="Schroeder S.G."/>
            <person name="Chin S.C."/>
            <person name="Nonneman D.J."/>
            <person name="Becker S.A."/>
            <person name="Rosen B.D."/>
            <person name="Bickhart D.M."/>
            <person name="Putnam N.H."/>
            <person name="Green R.E."/>
            <person name="Tuggle C.K."/>
            <person name="Liu H."/>
            <person name="Rohrer G.A."/>
            <person name="Warr A."/>
            <person name="Hall R."/>
            <person name="Kim K."/>
            <person name="Hume D.A."/>
            <person name="Talbot R."/>
            <person name="Chow W."/>
            <person name="Howe K."/>
            <person name="Schwartz A.S."/>
            <person name="Watson M."/>
            <person name="Archibald A.L."/>
            <person name="Phillippy A.M."/>
            <person name="Smith T.P.L."/>
        </authorList>
    </citation>
    <scope>NUCLEOTIDE SEQUENCE [LARGE SCALE GENOMIC DNA]</scope>
</reference>
<reference evidence="1" key="2">
    <citation type="submission" date="2025-08" db="UniProtKB">
        <authorList>
            <consortium name="Ensembl"/>
        </authorList>
    </citation>
    <scope>IDENTIFICATION</scope>
</reference>
<accession>A0A4X1VU99</accession>
<dbReference type="AlphaFoldDB" id="A0A4X1VU99"/>
<evidence type="ECO:0000313" key="1">
    <source>
        <dbReference type="Ensembl" id="ENSSSCP00070045230.1"/>
    </source>
</evidence>